<dbReference type="OrthoDB" id="9811036at2"/>
<evidence type="ECO:0000256" key="1">
    <source>
        <dbReference type="ARBA" id="ARBA00023284"/>
    </source>
</evidence>
<evidence type="ECO:0000313" key="6">
    <source>
        <dbReference type="Proteomes" id="UP000650994"/>
    </source>
</evidence>
<accession>A0A1M6YF03</accession>
<proteinExistence type="predicted"/>
<evidence type="ECO:0000313" key="3">
    <source>
        <dbReference type="EMBL" id="GGE97426.1"/>
    </source>
</evidence>
<dbReference type="Proteomes" id="UP000184120">
    <property type="component" value="Unassembled WGS sequence"/>
</dbReference>
<dbReference type="EMBL" id="FRBH01000006">
    <property type="protein sequence ID" value="SHL16901.1"/>
    <property type="molecule type" value="Genomic_DNA"/>
</dbReference>
<reference evidence="5" key="3">
    <citation type="submission" date="2016-11" db="EMBL/GenBank/DDBJ databases">
        <authorList>
            <person name="Varghese N."/>
            <person name="Submissions S."/>
        </authorList>
    </citation>
    <scope>NUCLEOTIDE SEQUENCE [LARGE SCALE GENOMIC DNA]</scope>
    <source>
        <strain evidence="5">DSM 27989</strain>
    </source>
</reference>
<reference evidence="3" key="1">
    <citation type="journal article" date="2014" name="Int. J. Syst. Evol. Microbiol.">
        <title>Complete genome of a new Firmicutes species belonging to the dominant human colonic microbiota ('Ruminococcus bicirculans') reveals two chromosomes and a selective capacity to utilize plant glucans.</title>
        <authorList>
            <consortium name="NISC Comparative Sequencing Program"/>
            <person name="Wegmann U."/>
            <person name="Louis P."/>
            <person name="Goesmann A."/>
            <person name="Henrissat B."/>
            <person name="Duncan S.H."/>
            <person name="Flint H.J."/>
        </authorList>
    </citation>
    <scope>NUCLEOTIDE SEQUENCE</scope>
    <source>
        <strain evidence="3">CGMCC 1.12707</strain>
    </source>
</reference>
<evidence type="ECO:0000259" key="2">
    <source>
        <dbReference type="PROSITE" id="PS51352"/>
    </source>
</evidence>
<protein>
    <submittedName>
        <fullName evidence="4">Thioredoxin-related protein</fullName>
    </submittedName>
</protein>
<reference evidence="4" key="2">
    <citation type="submission" date="2016-11" db="EMBL/GenBank/DDBJ databases">
        <authorList>
            <person name="Jaros S."/>
            <person name="Januszkiewicz K."/>
            <person name="Wedrychowicz H."/>
        </authorList>
    </citation>
    <scope>NUCLEOTIDE SEQUENCE [LARGE SCALE GENOMIC DNA]</scope>
    <source>
        <strain evidence="4">DSM 27989</strain>
    </source>
</reference>
<dbReference type="InterPro" id="IPR036249">
    <property type="entry name" value="Thioredoxin-like_sf"/>
</dbReference>
<dbReference type="EMBL" id="BMFL01000008">
    <property type="protein sequence ID" value="GGE97426.1"/>
    <property type="molecule type" value="Genomic_DNA"/>
</dbReference>
<keyword evidence="6" id="KW-1185">Reference proteome</keyword>
<organism evidence="4 5">
    <name type="scientific">Chishuiella changwenlii</name>
    <dbReference type="NCBI Taxonomy" id="1434701"/>
    <lineage>
        <taxon>Bacteria</taxon>
        <taxon>Pseudomonadati</taxon>
        <taxon>Bacteroidota</taxon>
        <taxon>Flavobacteriia</taxon>
        <taxon>Flavobacteriales</taxon>
        <taxon>Weeksellaceae</taxon>
        <taxon>Chishuiella</taxon>
    </lineage>
</organism>
<feature type="domain" description="Thioredoxin" evidence="2">
    <location>
        <begin position="1"/>
        <end position="150"/>
    </location>
</feature>
<dbReference type="AlphaFoldDB" id="A0A1M6YF03"/>
<dbReference type="Gene3D" id="3.40.30.10">
    <property type="entry name" value="Glutaredoxin"/>
    <property type="match status" value="1"/>
</dbReference>
<reference evidence="3" key="5">
    <citation type="submission" date="2024-05" db="EMBL/GenBank/DDBJ databases">
        <authorList>
            <person name="Sun Q."/>
            <person name="Zhou Y."/>
        </authorList>
    </citation>
    <scope>NUCLEOTIDE SEQUENCE</scope>
    <source>
        <strain evidence="3">CGMCC 1.12707</strain>
    </source>
</reference>
<dbReference type="STRING" id="1434701.SAMN05443634_106227"/>
<evidence type="ECO:0000313" key="4">
    <source>
        <dbReference type="EMBL" id="SHL16901.1"/>
    </source>
</evidence>
<dbReference type="PROSITE" id="PS00194">
    <property type="entry name" value="THIOREDOXIN_1"/>
    <property type="match status" value="1"/>
</dbReference>
<keyword evidence="1" id="KW-0676">Redox-active center</keyword>
<gene>
    <name evidence="3" type="ORF">GCM10010984_13730</name>
    <name evidence="4" type="ORF">SAMN05443634_106227</name>
</gene>
<dbReference type="InterPro" id="IPR017937">
    <property type="entry name" value="Thioredoxin_CS"/>
</dbReference>
<dbReference type="RefSeq" id="WP_072931910.1">
    <property type="nucleotide sequence ID" value="NZ_BMFL01000008.1"/>
</dbReference>
<dbReference type="InterPro" id="IPR013766">
    <property type="entry name" value="Thioredoxin_domain"/>
</dbReference>
<evidence type="ECO:0000313" key="5">
    <source>
        <dbReference type="Proteomes" id="UP000184120"/>
    </source>
</evidence>
<dbReference type="SUPFAM" id="SSF52833">
    <property type="entry name" value="Thioredoxin-like"/>
    <property type="match status" value="1"/>
</dbReference>
<reference evidence="6" key="4">
    <citation type="journal article" date="2019" name="Int. J. Syst. Evol. Microbiol.">
        <title>The Global Catalogue of Microorganisms (GCM) 10K type strain sequencing project: providing services to taxonomists for standard genome sequencing and annotation.</title>
        <authorList>
            <consortium name="The Broad Institute Genomics Platform"/>
            <consortium name="The Broad Institute Genome Sequencing Center for Infectious Disease"/>
            <person name="Wu L."/>
            <person name="Ma J."/>
        </authorList>
    </citation>
    <scope>NUCLEOTIDE SEQUENCE [LARGE SCALE GENOMIC DNA]</scope>
    <source>
        <strain evidence="6">CGMCC 1.12707</strain>
    </source>
</reference>
<dbReference type="Proteomes" id="UP000650994">
    <property type="component" value="Unassembled WGS sequence"/>
</dbReference>
<sequence>MKKLLFSIFTVLSIFSFGQISLEHYNHDYLKDKKITILYFYTDWCAYCKIQEREIENNNDIKNSLNHNFYFIKLNAESRDEIIFLNEKYSPIIINNKVKTHSFVRNFAEDNENDSYPLWIFLDKDLKIIGKHSGLLSVKNLNKIFTQVKSINYN</sequence>
<dbReference type="Pfam" id="PF13098">
    <property type="entry name" value="Thioredoxin_2"/>
    <property type="match status" value="1"/>
</dbReference>
<dbReference type="InterPro" id="IPR012336">
    <property type="entry name" value="Thioredoxin-like_fold"/>
</dbReference>
<name>A0A1M6YF03_9FLAO</name>
<dbReference type="PROSITE" id="PS51352">
    <property type="entry name" value="THIOREDOXIN_2"/>
    <property type="match status" value="1"/>
</dbReference>